<evidence type="ECO:0008006" key="6">
    <source>
        <dbReference type="Google" id="ProtNLM"/>
    </source>
</evidence>
<sequence>MRKILSTLACTLLIFCFSCKEAKKAPEGPTQMEQVMAIHDEVMPKMGKLGKLVGQLKSKVDTTAVGQEYETAMRDLQAAHKSMMDWMRDFGDRFDSDEIMNGKELSEQKQIWLDEEEAKVKALKEQINGSIERAEALLTEEKVEE</sequence>
<dbReference type="Proteomes" id="UP000184031">
    <property type="component" value="Unassembled WGS sequence"/>
</dbReference>
<dbReference type="RefSeq" id="WP_072876034.1">
    <property type="nucleotide sequence ID" value="NZ_FOKU01000001.1"/>
</dbReference>
<organism evidence="3 4">
    <name type="scientific">Flagellimonas taeanensis</name>
    <dbReference type="NCBI Taxonomy" id="1005926"/>
    <lineage>
        <taxon>Bacteria</taxon>
        <taxon>Pseudomonadati</taxon>
        <taxon>Bacteroidota</taxon>
        <taxon>Flavobacteriia</taxon>
        <taxon>Flavobacteriales</taxon>
        <taxon>Flavobacteriaceae</taxon>
        <taxon>Flagellimonas</taxon>
    </lineage>
</organism>
<evidence type="ECO:0000313" key="3">
    <source>
        <dbReference type="EMBL" id="SHK09711.1"/>
    </source>
</evidence>
<dbReference type="OrthoDB" id="1436925at2"/>
<feature type="coiled-coil region" evidence="1">
    <location>
        <begin position="113"/>
        <end position="144"/>
    </location>
</feature>
<dbReference type="Proteomes" id="UP000198940">
    <property type="component" value="Unassembled WGS sequence"/>
</dbReference>
<evidence type="ECO:0000313" key="5">
    <source>
        <dbReference type="Proteomes" id="UP000198940"/>
    </source>
</evidence>
<evidence type="ECO:0000313" key="2">
    <source>
        <dbReference type="EMBL" id="SFB67364.1"/>
    </source>
</evidence>
<accession>A0A1M6PP78</accession>
<keyword evidence="1" id="KW-0175">Coiled coil</keyword>
<gene>
    <name evidence="2" type="ORF">SAMN04487891_101256</name>
    <name evidence="3" type="ORF">SAMN05216293_0259</name>
</gene>
<evidence type="ECO:0000256" key="1">
    <source>
        <dbReference type="SAM" id="Coils"/>
    </source>
</evidence>
<proteinExistence type="predicted"/>
<protein>
    <recommendedName>
        <fullName evidence="6">Viral A-type inclusion protein</fullName>
    </recommendedName>
</protein>
<comment type="caution">
    <text evidence="3">The sequence shown here is derived from an EMBL/GenBank/DDBJ whole genome shotgun (WGS) entry which is preliminary data.</text>
</comment>
<dbReference type="AlphaFoldDB" id="A0A1M6PP78"/>
<keyword evidence="5" id="KW-1185">Reference proteome</keyword>
<dbReference type="EMBL" id="FRAT01000001">
    <property type="protein sequence ID" value="SHK09711.1"/>
    <property type="molecule type" value="Genomic_DNA"/>
</dbReference>
<dbReference type="EMBL" id="FOKU01000001">
    <property type="protein sequence ID" value="SFB67364.1"/>
    <property type="molecule type" value="Genomic_DNA"/>
</dbReference>
<dbReference type="STRING" id="1055723.SAMN05216293_0259"/>
<evidence type="ECO:0000313" key="4">
    <source>
        <dbReference type="Proteomes" id="UP000184031"/>
    </source>
</evidence>
<name>A0A1M6PP78_9FLAO</name>
<reference evidence="3 4" key="1">
    <citation type="submission" date="2016-11" db="EMBL/GenBank/DDBJ databases">
        <authorList>
            <person name="Varghese N."/>
            <person name="Submissions S."/>
        </authorList>
    </citation>
    <scope>NUCLEOTIDE SEQUENCE [LARGE SCALE GENOMIC DNA]</scope>
    <source>
        <strain evidence="3 4">CGMCC 1.12174</strain>
        <strain evidence="2 5">DSM 26351</strain>
    </source>
</reference>